<keyword evidence="3 4" id="KW-0378">Hydrolase</keyword>
<keyword evidence="6" id="KW-1185">Reference proteome</keyword>
<comment type="function">
    <text evidence="4">Esterase involved in the hydrolysis of xylan, a major structural heterogeneous polysaccharide found in plant biomass representing the second most abundant polysaccharide in the biosphere, after cellulose.</text>
</comment>
<accession>A0AAV9HM74</accession>
<dbReference type="PANTHER" id="PTHR43037:SF5">
    <property type="entry name" value="FERULOYL ESTERASE"/>
    <property type="match status" value="1"/>
</dbReference>
<name>A0AAV9HM74_9PEZI</name>
<comment type="caution">
    <text evidence="5">The sequence shown here is derived from an EMBL/GenBank/DDBJ whole genome shotgun (WGS) entry which is preliminary data.</text>
</comment>
<sequence length="300" mass="31563">MRFTEALSSLVAVAALAQGQLTKVNDFNAGPTKLGMYVSVPKNLKTPAPIVVAVHHCQGSATGYSGSTRYVQLSSQYGFIAIYPNSKSGGGCFDVASAATLTHNGGGDSQTIANMVKYAVDKYGGDPNRVFAVGTSSGAMMTNVLVATYPDVFKAGSVYSGVPAGCFSVPGSTATQDPPGWANSCANGQLIKTAQQWGDQVRNMYPGFNGTRPRLQIFHGTADNTLRYPNYNEQLKQWSNVLGLSNPKTSNNTPKSGWTQSIYGEGTATTAQLVGYSANGVGHSVPQQEAMDLAFFGITN</sequence>
<dbReference type="SUPFAM" id="SSF53474">
    <property type="entry name" value="alpha/beta-Hydrolases"/>
    <property type="match status" value="2"/>
</dbReference>
<keyword evidence="4" id="KW-0119">Carbohydrate metabolism</keyword>
<evidence type="ECO:0000256" key="4">
    <source>
        <dbReference type="RuleBase" id="RU367147"/>
    </source>
</evidence>
<dbReference type="InterPro" id="IPR050955">
    <property type="entry name" value="Plant_Biomass_Hydrol_Est"/>
</dbReference>
<reference evidence="5" key="1">
    <citation type="journal article" date="2023" name="Mol. Phylogenet. Evol.">
        <title>Genome-scale phylogeny and comparative genomics of the fungal order Sordariales.</title>
        <authorList>
            <person name="Hensen N."/>
            <person name="Bonometti L."/>
            <person name="Westerberg I."/>
            <person name="Brannstrom I.O."/>
            <person name="Guillou S."/>
            <person name="Cros-Aarteil S."/>
            <person name="Calhoun S."/>
            <person name="Haridas S."/>
            <person name="Kuo A."/>
            <person name="Mondo S."/>
            <person name="Pangilinan J."/>
            <person name="Riley R."/>
            <person name="LaButti K."/>
            <person name="Andreopoulos B."/>
            <person name="Lipzen A."/>
            <person name="Chen C."/>
            <person name="Yan M."/>
            <person name="Daum C."/>
            <person name="Ng V."/>
            <person name="Clum A."/>
            <person name="Steindorff A."/>
            <person name="Ohm R.A."/>
            <person name="Martin F."/>
            <person name="Silar P."/>
            <person name="Natvig D.O."/>
            <person name="Lalanne C."/>
            <person name="Gautier V."/>
            <person name="Ament-Velasquez S.L."/>
            <person name="Kruys A."/>
            <person name="Hutchinson M.I."/>
            <person name="Powell A.J."/>
            <person name="Barry K."/>
            <person name="Miller A.N."/>
            <person name="Grigoriev I.V."/>
            <person name="Debuchy R."/>
            <person name="Gladieux P."/>
            <person name="Hiltunen Thoren M."/>
            <person name="Johannesson H."/>
        </authorList>
    </citation>
    <scope>NUCLEOTIDE SEQUENCE</scope>
    <source>
        <strain evidence="5">PSN324</strain>
    </source>
</reference>
<dbReference type="PANTHER" id="PTHR43037">
    <property type="entry name" value="UNNAMED PRODUCT-RELATED"/>
    <property type="match status" value="1"/>
</dbReference>
<evidence type="ECO:0000256" key="3">
    <source>
        <dbReference type="ARBA" id="ARBA00022801"/>
    </source>
</evidence>
<dbReference type="AlphaFoldDB" id="A0AAV9HM74"/>
<keyword evidence="4" id="KW-0624">Polysaccharide degradation</keyword>
<dbReference type="Proteomes" id="UP001321749">
    <property type="component" value="Unassembled WGS sequence"/>
</dbReference>
<gene>
    <name evidence="5" type="ORF">QBC42DRAFT_347520</name>
</gene>
<dbReference type="EC" id="3.1.1.-" evidence="4"/>
<dbReference type="GO" id="GO:0045493">
    <property type="term" value="P:xylan catabolic process"/>
    <property type="evidence" value="ECO:0007669"/>
    <property type="project" value="UniProtKB-UniRule"/>
</dbReference>
<keyword evidence="4" id="KW-0964">Secreted</keyword>
<keyword evidence="2 4" id="KW-0732">Signal</keyword>
<keyword evidence="1 4" id="KW-0719">Serine esterase</keyword>
<dbReference type="InterPro" id="IPR029058">
    <property type="entry name" value="AB_hydrolase_fold"/>
</dbReference>
<feature type="signal peptide" evidence="4">
    <location>
        <begin position="1"/>
        <end position="19"/>
    </location>
</feature>
<evidence type="ECO:0000313" key="5">
    <source>
        <dbReference type="EMBL" id="KAK4460996.1"/>
    </source>
</evidence>
<dbReference type="EMBL" id="MU864999">
    <property type="protein sequence ID" value="KAK4460996.1"/>
    <property type="molecule type" value="Genomic_DNA"/>
</dbReference>
<feature type="chain" id="PRO_5043094710" description="Carboxylic ester hydrolase" evidence="4">
    <location>
        <begin position="20"/>
        <end position="300"/>
    </location>
</feature>
<proteinExistence type="inferred from homology"/>
<protein>
    <recommendedName>
        <fullName evidence="4">Carboxylic ester hydrolase</fullName>
        <ecNumber evidence="4">3.1.1.-</ecNumber>
    </recommendedName>
</protein>
<dbReference type="NCBIfam" id="TIGR01840">
    <property type="entry name" value="esterase_phb"/>
    <property type="match status" value="1"/>
</dbReference>
<dbReference type="GO" id="GO:0052689">
    <property type="term" value="F:carboxylic ester hydrolase activity"/>
    <property type="evidence" value="ECO:0007669"/>
    <property type="project" value="UniProtKB-KW"/>
</dbReference>
<dbReference type="InterPro" id="IPR010126">
    <property type="entry name" value="Esterase_phb"/>
</dbReference>
<evidence type="ECO:0000256" key="2">
    <source>
        <dbReference type="ARBA" id="ARBA00022729"/>
    </source>
</evidence>
<evidence type="ECO:0000256" key="1">
    <source>
        <dbReference type="ARBA" id="ARBA00022487"/>
    </source>
</evidence>
<comment type="subcellular location">
    <subcellularLocation>
        <location evidence="4">Secreted</location>
    </subcellularLocation>
</comment>
<dbReference type="Gene3D" id="3.40.50.1820">
    <property type="entry name" value="alpha/beta hydrolase"/>
    <property type="match status" value="1"/>
</dbReference>
<dbReference type="GO" id="GO:0005576">
    <property type="term" value="C:extracellular region"/>
    <property type="evidence" value="ECO:0007669"/>
    <property type="project" value="UniProtKB-SubCell"/>
</dbReference>
<comment type="similarity">
    <text evidence="4">Belongs to the carbohydrate esterase 1 (CE1) family.</text>
</comment>
<organism evidence="5 6">
    <name type="scientific">Cladorrhinum samala</name>
    <dbReference type="NCBI Taxonomy" id="585594"/>
    <lineage>
        <taxon>Eukaryota</taxon>
        <taxon>Fungi</taxon>
        <taxon>Dikarya</taxon>
        <taxon>Ascomycota</taxon>
        <taxon>Pezizomycotina</taxon>
        <taxon>Sordariomycetes</taxon>
        <taxon>Sordariomycetidae</taxon>
        <taxon>Sordariales</taxon>
        <taxon>Podosporaceae</taxon>
        <taxon>Cladorrhinum</taxon>
    </lineage>
</organism>
<reference evidence="5" key="2">
    <citation type="submission" date="2023-06" db="EMBL/GenBank/DDBJ databases">
        <authorList>
            <consortium name="Lawrence Berkeley National Laboratory"/>
            <person name="Mondo S.J."/>
            <person name="Hensen N."/>
            <person name="Bonometti L."/>
            <person name="Westerberg I."/>
            <person name="Brannstrom I.O."/>
            <person name="Guillou S."/>
            <person name="Cros-Aarteil S."/>
            <person name="Calhoun S."/>
            <person name="Haridas S."/>
            <person name="Kuo A."/>
            <person name="Pangilinan J."/>
            <person name="Riley R."/>
            <person name="Labutti K."/>
            <person name="Andreopoulos B."/>
            <person name="Lipzen A."/>
            <person name="Chen C."/>
            <person name="Yanf M."/>
            <person name="Daum C."/>
            <person name="Ng V."/>
            <person name="Clum A."/>
            <person name="Steindorff A."/>
            <person name="Ohm R."/>
            <person name="Martin F."/>
            <person name="Silar P."/>
            <person name="Natvig D."/>
            <person name="Lalanne C."/>
            <person name="Gautier V."/>
            <person name="Ament-Velasquez S.L."/>
            <person name="Kruys A."/>
            <person name="Hutchinson M.I."/>
            <person name="Powell A.J."/>
            <person name="Barry K."/>
            <person name="Miller A.N."/>
            <person name="Grigoriev I.V."/>
            <person name="Debuchy R."/>
            <person name="Gladieux P."/>
            <person name="Thoren M.H."/>
            <person name="Johannesson H."/>
        </authorList>
    </citation>
    <scope>NUCLEOTIDE SEQUENCE</scope>
    <source>
        <strain evidence="5">PSN324</strain>
    </source>
</reference>
<evidence type="ECO:0000313" key="6">
    <source>
        <dbReference type="Proteomes" id="UP001321749"/>
    </source>
</evidence>
<dbReference type="Pfam" id="PF10503">
    <property type="entry name" value="Esterase_PHB"/>
    <property type="match status" value="1"/>
</dbReference>